<proteinExistence type="inferred from homology"/>
<keyword evidence="7" id="KW-1005">Bacterial flagellum biogenesis</keyword>
<dbReference type="Proteomes" id="UP000606935">
    <property type="component" value="Unassembled WGS sequence"/>
</dbReference>
<dbReference type="Gene3D" id="3.90.1210.10">
    <property type="entry name" value="Antifreeze-like/N-acetylneuraminic acid synthase C-terminal domain"/>
    <property type="match status" value="1"/>
</dbReference>
<dbReference type="SMART" id="SM00858">
    <property type="entry name" value="SAF"/>
    <property type="match status" value="1"/>
</dbReference>
<dbReference type="GO" id="GO:0044780">
    <property type="term" value="P:bacterial-type flagellum assembly"/>
    <property type="evidence" value="ECO:0007669"/>
    <property type="project" value="InterPro"/>
</dbReference>
<dbReference type="EMBL" id="BMLS01000003">
    <property type="protein sequence ID" value="GGO69305.1"/>
    <property type="molecule type" value="Genomic_DNA"/>
</dbReference>
<gene>
    <name evidence="9" type="ORF">GCM10010982_20130</name>
</gene>
<comment type="function">
    <text evidence="6 7">Involved in the assembly process of the P-ring formation. It may associate with FlgF on the rod constituting a structure essential for the P-ring assembly or may act as a modulator protein for the P-ring assembly.</text>
</comment>
<evidence type="ECO:0000256" key="7">
    <source>
        <dbReference type="RuleBase" id="RU362063"/>
    </source>
</evidence>
<dbReference type="InterPro" id="IPR017585">
    <property type="entry name" value="SAF_FlgA"/>
</dbReference>
<dbReference type="InterPro" id="IPR039246">
    <property type="entry name" value="Flagellar_FlgA"/>
</dbReference>
<evidence type="ECO:0000256" key="1">
    <source>
        <dbReference type="ARBA" id="ARBA00004418"/>
    </source>
</evidence>
<evidence type="ECO:0000256" key="6">
    <source>
        <dbReference type="ARBA" id="ARBA00025643"/>
    </source>
</evidence>
<comment type="caution">
    <text evidence="9">The sequence shown here is derived from an EMBL/GenBank/DDBJ whole genome shotgun (WGS) entry which is preliminary data.</text>
</comment>
<protein>
    <recommendedName>
        <fullName evidence="3 7">Flagella basal body P-ring formation protein FlgA</fullName>
    </recommendedName>
</protein>
<dbReference type="CDD" id="cd11614">
    <property type="entry name" value="SAF_CpaB_FlgA_like"/>
    <property type="match status" value="1"/>
</dbReference>
<reference evidence="9" key="1">
    <citation type="journal article" date="2014" name="Int. J. Syst. Evol. Microbiol.">
        <title>Complete genome sequence of Corynebacterium casei LMG S-19264T (=DSM 44701T), isolated from a smear-ripened cheese.</title>
        <authorList>
            <consortium name="US DOE Joint Genome Institute (JGI-PGF)"/>
            <person name="Walter F."/>
            <person name="Albersmeier A."/>
            <person name="Kalinowski J."/>
            <person name="Ruckert C."/>
        </authorList>
    </citation>
    <scope>NUCLEOTIDE SEQUENCE</scope>
    <source>
        <strain evidence="9">CGMCC 1.7086</strain>
    </source>
</reference>
<dbReference type="PANTHER" id="PTHR36307">
    <property type="entry name" value="FLAGELLA BASAL BODY P-RING FORMATION PROTEIN FLGA"/>
    <property type="match status" value="1"/>
</dbReference>
<dbReference type="GO" id="GO:0042597">
    <property type="term" value="C:periplasmic space"/>
    <property type="evidence" value="ECO:0007669"/>
    <property type="project" value="UniProtKB-SubCell"/>
</dbReference>
<keyword evidence="5 7" id="KW-0574">Periplasm</keyword>
<sequence>MLLLPVSYADDVQSRLKQHIQTEIQRFVNDAPHPPEKVQITLRMAAGIKEQSCHRLQFSRANANSLPVGRVGYRIECTAPARWQGRAVANIAVWMPVVVAGRTLLRDETLSADMLNTASRDLGSLSQAPVLSADNVLGMTVKRRIQQGDVLTLAVLSAPDVIKRGDQVTLIIRNMGFEASTRAVALEDAKVGQRLKVENLTSGQTVDGIALENGLVETQIKKH</sequence>
<name>A0A917YYL2_9ALTE</name>
<evidence type="ECO:0000259" key="8">
    <source>
        <dbReference type="SMART" id="SM00858"/>
    </source>
</evidence>
<evidence type="ECO:0000256" key="3">
    <source>
        <dbReference type="ARBA" id="ARBA00014754"/>
    </source>
</evidence>
<dbReference type="NCBIfam" id="TIGR03170">
    <property type="entry name" value="flgA_cterm"/>
    <property type="match status" value="1"/>
</dbReference>
<dbReference type="RefSeq" id="WP_188694214.1">
    <property type="nucleotide sequence ID" value="NZ_BMLS01000003.1"/>
</dbReference>
<evidence type="ECO:0000313" key="9">
    <source>
        <dbReference type="EMBL" id="GGO69305.1"/>
    </source>
</evidence>
<dbReference type="InterPro" id="IPR013974">
    <property type="entry name" value="SAF"/>
</dbReference>
<dbReference type="Gene3D" id="2.30.30.760">
    <property type="match status" value="1"/>
</dbReference>
<feature type="domain" description="SAF" evidence="8">
    <location>
        <begin position="95"/>
        <end position="157"/>
    </location>
</feature>
<comment type="subcellular location">
    <subcellularLocation>
        <location evidence="1 7">Periplasm</location>
    </subcellularLocation>
</comment>
<evidence type="ECO:0000256" key="4">
    <source>
        <dbReference type="ARBA" id="ARBA00022729"/>
    </source>
</evidence>
<reference evidence="9" key="2">
    <citation type="submission" date="2020-09" db="EMBL/GenBank/DDBJ databases">
        <authorList>
            <person name="Sun Q."/>
            <person name="Zhou Y."/>
        </authorList>
    </citation>
    <scope>NUCLEOTIDE SEQUENCE</scope>
    <source>
        <strain evidence="9">CGMCC 1.7086</strain>
    </source>
</reference>
<dbReference type="AlphaFoldDB" id="A0A917YYL2"/>
<dbReference type="PANTHER" id="PTHR36307:SF1">
    <property type="entry name" value="FLAGELLA BASAL BODY P-RING FORMATION PROTEIN FLGA"/>
    <property type="match status" value="1"/>
</dbReference>
<comment type="similarity">
    <text evidence="2 7">Belongs to the FlgA family.</text>
</comment>
<accession>A0A917YYL2</accession>
<evidence type="ECO:0000313" key="10">
    <source>
        <dbReference type="Proteomes" id="UP000606935"/>
    </source>
</evidence>
<dbReference type="Pfam" id="PF13144">
    <property type="entry name" value="ChapFlgA"/>
    <property type="match status" value="1"/>
</dbReference>
<evidence type="ECO:0000256" key="2">
    <source>
        <dbReference type="ARBA" id="ARBA00010474"/>
    </source>
</evidence>
<evidence type="ECO:0000256" key="5">
    <source>
        <dbReference type="ARBA" id="ARBA00022764"/>
    </source>
</evidence>
<keyword evidence="10" id="KW-1185">Reference proteome</keyword>
<organism evidence="9 10">
    <name type="scientific">Bowmanella pacifica</name>
    <dbReference type="NCBI Taxonomy" id="502051"/>
    <lineage>
        <taxon>Bacteria</taxon>
        <taxon>Pseudomonadati</taxon>
        <taxon>Pseudomonadota</taxon>
        <taxon>Gammaproteobacteria</taxon>
        <taxon>Alteromonadales</taxon>
        <taxon>Alteromonadaceae</taxon>
        <taxon>Bowmanella</taxon>
    </lineage>
</organism>
<keyword evidence="4" id="KW-0732">Signal</keyword>